<dbReference type="AlphaFoldDB" id="A0A4U6D3L8"/>
<dbReference type="RefSeq" id="WP_137340249.1">
    <property type="nucleotide sequence ID" value="NZ_BSQH01000006.1"/>
</dbReference>
<dbReference type="OrthoDB" id="1049671at2"/>
<organism evidence="1 2">
    <name type="scientific">Dyadobacter frigoris</name>
    <dbReference type="NCBI Taxonomy" id="2576211"/>
    <lineage>
        <taxon>Bacteria</taxon>
        <taxon>Pseudomonadati</taxon>
        <taxon>Bacteroidota</taxon>
        <taxon>Cytophagia</taxon>
        <taxon>Cytophagales</taxon>
        <taxon>Spirosomataceae</taxon>
        <taxon>Dyadobacter</taxon>
    </lineage>
</organism>
<comment type="caution">
    <text evidence="1">The sequence shown here is derived from an EMBL/GenBank/DDBJ whole genome shotgun (WGS) entry which is preliminary data.</text>
</comment>
<evidence type="ECO:0000313" key="1">
    <source>
        <dbReference type="EMBL" id="TKT91880.1"/>
    </source>
</evidence>
<reference evidence="1 2" key="1">
    <citation type="submission" date="2019-05" db="EMBL/GenBank/DDBJ databases">
        <title>Dyadobacter AR-3-8 sp. nov., isolated from arctic soil.</title>
        <authorList>
            <person name="Chaudhary D.K."/>
        </authorList>
    </citation>
    <scope>NUCLEOTIDE SEQUENCE [LARGE SCALE GENOMIC DNA]</scope>
    <source>
        <strain evidence="1 2">AR-3-8</strain>
    </source>
</reference>
<evidence type="ECO:0008006" key="3">
    <source>
        <dbReference type="Google" id="ProtNLM"/>
    </source>
</evidence>
<dbReference type="Proteomes" id="UP000304900">
    <property type="component" value="Unassembled WGS sequence"/>
</dbReference>
<accession>A0A4U6D3L8</accession>
<proteinExistence type="predicted"/>
<sequence>MSENCNPFDEAKFEICQEYADRRSIVSVKDERAKSEYIIDNTKRNLIVKLRVDNCLIKGSDKRKCDFLILDCSDKIAYFIELKGGDLGGATDQIISTVHMLAPRLKNFQFCCRIIQTQTNRTTQPKYIDKINSFLKEKHKINSQFKAANLIRIKSRQYTESI</sequence>
<gene>
    <name evidence="1" type="ORF">FDK13_12065</name>
</gene>
<dbReference type="EMBL" id="SZVO01000005">
    <property type="protein sequence ID" value="TKT91880.1"/>
    <property type="molecule type" value="Genomic_DNA"/>
</dbReference>
<keyword evidence="2" id="KW-1185">Reference proteome</keyword>
<evidence type="ECO:0000313" key="2">
    <source>
        <dbReference type="Proteomes" id="UP000304900"/>
    </source>
</evidence>
<protein>
    <recommendedName>
        <fullName evidence="3">DUF91 domain-containing protein</fullName>
    </recommendedName>
</protein>
<name>A0A4U6D3L8_9BACT</name>